<feature type="compositionally biased region" description="Basic and acidic residues" evidence="1">
    <location>
        <begin position="815"/>
        <end position="828"/>
    </location>
</feature>
<sequence length="893" mass="95900">MSGKAPPKGPRALQGSQPGPSTASSSSSSSVSQPLVQQHLNSHPLPSKSQGNSGPRFPSGRIGATPPTGPRSLLGGAQSKVPPQGPKSLANGHSNLPTPGPPGASSHILQSNRPPISIVNGRKRDVTTNSSQPVNQSWQSSNSQPNGSDDFTANGFPNEPSLPTGELKEDRPAVHISLQTKNRSTSTLELNSLPPPPPPTYDPPPPPPPSQPPPPNPPLPSESSQSPPPPPPSSPPPPPTNSPPPSPPPLPPSSLPPPLPPPTLYSIPSPVLVHPPLSPPESRQHSPPPPPVPASPPASPTPPVNVFENVTQRPPPMAVESRRPPSPIHRPSFLPLKPFPLPKRPPSPAPRNLSSYPKASSSSASSSRYRPSERSEPEPPPKLYSLPPLPAWPPALSEYPKERNFRTLYDPNTDFLSSPHPLATQMFNTTYPKVRQSHLNILVEHVRKHGSPQVVQERIREPKGKSKAVLLRFEGEVVGPDQPDDGMIEDEIIVSDPRKNKVVGRLPPSLRPHKEELFELKYEYDSNSPGPPPPLGILITGINPFAGHGPLRHHFQQYGTIASFEPQQHPTQGGSLGVLYIKFATHDEARRCLDKENGRKNGLPGFAKRPNFVEEWKVVFDGDRSKLEALVADVKKGINFPKRPEPGATSNAGATPSSATAAGGSSSTPLSGFSSPAPMRKGGPPGSQNTQSSSRPPYAQRPSDGRHPPRLGKDAPIPEKPADTVIANLRRATRVLAEEDKKPTLLARTKPTTSNTANRGRNALQTTKYASVTDDNEREGSPMNISRSSSPDPHELSGGMRKHRDSLPQKQKPKSAADREKEQLQLTKELAKSGCDHVKVQGGAQLVALAKDEDVKDFFDGFPVDKESMSPSQQLALLDGLWFWPANSLVFSL</sequence>
<proteinExistence type="predicted"/>
<dbReference type="InterPro" id="IPR035979">
    <property type="entry name" value="RBD_domain_sf"/>
</dbReference>
<feature type="compositionally biased region" description="Low complexity" evidence="1">
    <location>
        <begin position="354"/>
        <end position="369"/>
    </location>
</feature>
<evidence type="ECO:0000259" key="2">
    <source>
        <dbReference type="Pfam" id="PF00076"/>
    </source>
</evidence>
<organism evidence="3 4">
    <name type="scientific">Crepidotus variabilis</name>
    <dbReference type="NCBI Taxonomy" id="179855"/>
    <lineage>
        <taxon>Eukaryota</taxon>
        <taxon>Fungi</taxon>
        <taxon>Dikarya</taxon>
        <taxon>Basidiomycota</taxon>
        <taxon>Agaricomycotina</taxon>
        <taxon>Agaricomycetes</taxon>
        <taxon>Agaricomycetidae</taxon>
        <taxon>Agaricales</taxon>
        <taxon>Agaricineae</taxon>
        <taxon>Crepidotaceae</taxon>
        <taxon>Crepidotus</taxon>
    </lineage>
</organism>
<gene>
    <name evidence="3" type="ORF">CPB83DRAFT_166065</name>
</gene>
<protein>
    <recommendedName>
        <fullName evidence="2">RRM domain-containing protein</fullName>
    </recommendedName>
</protein>
<feature type="compositionally biased region" description="Polar residues" evidence="1">
    <location>
        <begin position="686"/>
        <end position="695"/>
    </location>
</feature>
<dbReference type="Gene3D" id="3.30.70.330">
    <property type="match status" value="1"/>
</dbReference>
<reference evidence="3" key="1">
    <citation type="submission" date="2020-11" db="EMBL/GenBank/DDBJ databases">
        <authorList>
            <consortium name="DOE Joint Genome Institute"/>
            <person name="Ahrendt S."/>
            <person name="Riley R."/>
            <person name="Andreopoulos W."/>
            <person name="Labutti K."/>
            <person name="Pangilinan J."/>
            <person name="Ruiz-Duenas F.J."/>
            <person name="Barrasa J.M."/>
            <person name="Sanchez-Garcia M."/>
            <person name="Camarero S."/>
            <person name="Miyauchi S."/>
            <person name="Serrano A."/>
            <person name="Linde D."/>
            <person name="Babiker R."/>
            <person name="Drula E."/>
            <person name="Ayuso-Fernandez I."/>
            <person name="Pacheco R."/>
            <person name="Padilla G."/>
            <person name="Ferreira P."/>
            <person name="Barriuso J."/>
            <person name="Kellner H."/>
            <person name="Castanera R."/>
            <person name="Alfaro M."/>
            <person name="Ramirez L."/>
            <person name="Pisabarro A.G."/>
            <person name="Kuo A."/>
            <person name="Tritt A."/>
            <person name="Lipzen A."/>
            <person name="He G."/>
            <person name="Yan M."/>
            <person name="Ng V."/>
            <person name="Cullen D."/>
            <person name="Martin F."/>
            <person name="Rosso M.-N."/>
            <person name="Henrissat B."/>
            <person name="Hibbett D."/>
            <person name="Martinez A.T."/>
            <person name="Grigoriev I.V."/>
        </authorList>
    </citation>
    <scope>NUCLEOTIDE SEQUENCE</scope>
    <source>
        <strain evidence="3">CBS 506.95</strain>
    </source>
</reference>
<feature type="domain" description="RRM" evidence="2">
    <location>
        <begin position="538"/>
        <end position="600"/>
    </location>
</feature>
<dbReference type="OrthoDB" id="308383at2759"/>
<dbReference type="Pfam" id="PF00076">
    <property type="entry name" value="RRM_1"/>
    <property type="match status" value="1"/>
</dbReference>
<evidence type="ECO:0000256" key="1">
    <source>
        <dbReference type="SAM" id="MobiDB-lite"/>
    </source>
</evidence>
<feature type="region of interest" description="Disordered" evidence="1">
    <location>
        <begin position="638"/>
        <end position="828"/>
    </location>
</feature>
<dbReference type="AlphaFoldDB" id="A0A9P6JS97"/>
<feature type="compositionally biased region" description="Low complexity" evidence="1">
    <location>
        <begin position="264"/>
        <end position="275"/>
    </location>
</feature>
<dbReference type="GO" id="GO:0003723">
    <property type="term" value="F:RNA binding"/>
    <property type="evidence" value="ECO:0007669"/>
    <property type="project" value="InterPro"/>
</dbReference>
<feature type="compositionally biased region" description="Low complexity" evidence="1">
    <location>
        <begin position="129"/>
        <end position="148"/>
    </location>
</feature>
<feature type="region of interest" description="Disordered" evidence="1">
    <location>
        <begin position="1"/>
        <end position="386"/>
    </location>
</feature>
<feature type="compositionally biased region" description="Pro residues" evidence="1">
    <location>
        <begin position="193"/>
        <end position="263"/>
    </location>
</feature>
<dbReference type="EMBL" id="MU157839">
    <property type="protein sequence ID" value="KAF9530539.1"/>
    <property type="molecule type" value="Genomic_DNA"/>
</dbReference>
<dbReference type="SUPFAM" id="SSF54928">
    <property type="entry name" value="RNA-binding domain, RBD"/>
    <property type="match status" value="1"/>
</dbReference>
<dbReference type="InterPro" id="IPR000504">
    <property type="entry name" value="RRM_dom"/>
</dbReference>
<name>A0A9P6JS97_9AGAR</name>
<feature type="compositionally biased region" description="Basic and acidic residues" evidence="1">
    <location>
        <begin position="703"/>
        <end position="722"/>
    </location>
</feature>
<dbReference type="InterPro" id="IPR012677">
    <property type="entry name" value="Nucleotide-bd_a/b_plait_sf"/>
</dbReference>
<feature type="compositionally biased region" description="Low complexity" evidence="1">
    <location>
        <begin position="647"/>
        <end position="675"/>
    </location>
</feature>
<keyword evidence="4" id="KW-1185">Reference proteome</keyword>
<feature type="compositionally biased region" description="Polar residues" evidence="1">
    <location>
        <begin position="750"/>
        <end position="770"/>
    </location>
</feature>
<dbReference type="PRINTS" id="PR01217">
    <property type="entry name" value="PRICHEXTENSN"/>
</dbReference>
<feature type="compositionally biased region" description="Basic and acidic residues" evidence="1">
    <location>
        <begin position="370"/>
        <end position="379"/>
    </location>
</feature>
<accession>A0A9P6JS97</accession>
<evidence type="ECO:0000313" key="3">
    <source>
        <dbReference type="EMBL" id="KAF9530539.1"/>
    </source>
</evidence>
<feature type="compositionally biased region" description="Pro residues" evidence="1">
    <location>
        <begin position="286"/>
        <end position="303"/>
    </location>
</feature>
<comment type="caution">
    <text evidence="3">The sequence shown here is derived from an EMBL/GenBank/DDBJ whole genome shotgun (WGS) entry which is preliminary data.</text>
</comment>
<evidence type="ECO:0000313" key="4">
    <source>
        <dbReference type="Proteomes" id="UP000807306"/>
    </source>
</evidence>
<feature type="compositionally biased region" description="Pro residues" evidence="1">
    <location>
        <begin position="337"/>
        <end position="349"/>
    </location>
</feature>
<dbReference type="Proteomes" id="UP000807306">
    <property type="component" value="Unassembled WGS sequence"/>
</dbReference>
<feature type="compositionally biased region" description="Low complexity" evidence="1">
    <location>
        <begin position="14"/>
        <end position="38"/>
    </location>
</feature>